<evidence type="ECO:0000313" key="9">
    <source>
        <dbReference type="EMBL" id="CAL4800253.1"/>
    </source>
</evidence>
<keyword evidence="5 7" id="KW-0472">Membrane</keyword>
<dbReference type="EMBL" id="CAMXCT010005668">
    <property type="protein sequence ID" value="CAI4012941.1"/>
    <property type="molecule type" value="Genomic_DNA"/>
</dbReference>
<dbReference type="AlphaFoldDB" id="A0A9P1GG98"/>
<dbReference type="OrthoDB" id="6770063at2759"/>
<organism evidence="8">
    <name type="scientific">Cladocopium goreaui</name>
    <dbReference type="NCBI Taxonomy" id="2562237"/>
    <lineage>
        <taxon>Eukaryota</taxon>
        <taxon>Sar</taxon>
        <taxon>Alveolata</taxon>
        <taxon>Dinophyceae</taxon>
        <taxon>Suessiales</taxon>
        <taxon>Symbiodiniaceae</taxon>
        <taxon>Cladocopium</taxon>
    </lineage>
</organism>
<evidence type="ECO:0000313" key="8">
    <source>
        <dbReference type="EMBL" id="CAI4012941.1"/>
    </source>
</evidence>
<keyword evidence="10" id="KW-1185">Reference proteome</keyword>
<feature type="transmembrane region" description="Helical" evidence="7">
    <location>
        <begin position="202"/>
        <end position="223"/>
    </location>
</feature>
<comment type="subcellular location">
    <subcellularLocation>
        <location evidence="1">Membrane</location>
        <topology evidence="1">Multi-pass membrane protein</topology>
    </subcellularLocation>
</comment>
<feature type="transmembrane region" description="Helical" evidence="7">
    <location>
        <begin position="375"/>
        <end position="396"/>
    </location>
</feature>
<evidence type="ECO:0000256" key="7">
    <source>
        <dbReference type="SAM" id="Phobius"/>
    </source>
</evidence>
<dbReference type="EMBL" id="CAMXCT030005668">
    <property type="protein sequence ID" value="CAL4800253.1"/>
    <property type="molecule type" value="Genomic_DNA"/>
</dbReference>
<feature type="transmembrane region" description="Helical" evidence="7">
    <location>
        <begin position="12"/>
        <end position="33"/>
    </location>
</feature>
<evidence type="ECO:0000256" key="6">
    <source>
        <dbReference type="ARBA" id="ARBA00024338"/>
    </source>
</evidence>
<feature type="transmembrane region" description="Helical" evidence="7">
    <location>
        <begin position="70"/>
        <end position="90"/>
    </location>
</feature>
<evidence type="ECO:0000256" key="2">
    <source>
        <dbReference type="ARBA" id="ARBA00022448"/>
    </source>
</evidence>
<dbReference type="InterPro" id="IPR044770">
    <property type="entry name" value="MFS_spinster-like"/>
</dbReference>
<comment type="similarity">
    <text evidence="6">Belongs to the major facilitator superfamily. Spinster (TC 2.A.1.49) family.</text>
</comment>
<proteinExistence type="inferred from homology"/>
<reference evidence="9 10" key="2">
    <citation type="submission" date="2024-05" db="EMBL/GenBank/DDBJ databases">
        <authorList>
            <person name="Chen Y."/>
            <person name="Shah S."/>
            <person name="Dougan E. K."/>
            <person name="Thang M."/>
            <person name="Chan C."/>
        </authorList>
    </citation>
    <scope>NUCLEOTIDE SEQUENCE [LARGE SCALE GENOMIC DNA]</scope>
</reference>
<keyword evidence="2" id="KW-0813">Transport</keyword>
<evidence type="ECO:0000256" key="3">
    <source>
        <dbReference type="ARBA" id="ARBA00022692"/>
    </source>
</evidence>
<keyword evidence="3 7" id="KW-0812">Transmembrane</keyword>
<gene>
    <name evidence="8" type="ORF">C1SCF055_LOCUS37960</name>
</gene>
<evidence type="ECO:0000256" key="5">
    <source>
        <dbReference type="ARBA" id="ARBA00023136"/>
    </source>
</evidence>
<sequence length="432" mass="46240">MGITNWTSEHHSFGYVVALMLWHSVGLAVGNIVASGLLQQVTPKVALVCALTITGICGVVLSLLQDPGVVLIALLRFVEGCAAAVPLVYLPLWVDEFASSDGYWMSVLQIGVSLGHFFGTLCGASTAQWAATGWRASLLVQTCIITPLIGRVVTSPQVQVDVPTRIQTARMDCLTLQGAESSGLQNLLREMRDMIQGMNRNPLTLSLSSTLCILHAIGALLLLWSAPYLFLSADAPSGLWTQILSALVFSSLPSLGCYVGAICCSRMQGFKAGMHATALRISCAFAVLAAMCGPLNSAAEGFLARFLLLCLWLFCCGCLLPILCALLMTSMPSYLRSFNATSMFLMLHLLSFSVAPLLVTLLMGCFLRPEKALNFGVALAFWATTPAAILLIFTYAREPKSSGPSSLSGVDDLSISDVSYELARRRISTVPL</sequence>
<evidence type="ECO:0008006" key="11">
    <source>
        <dbReference type="Google" id="ProtNLM"/>
    </source>
</evidence>
<reference evidence="8" key="1">
    <citation type="submission" date="2022-10" db="EMBL/GenBank/DDBJ databases">
        <authorList>
            <person name="Chen Y."/>
            <person name="Dougan E. K."/>
            <person name="Chan C."/>
            <person name="Rhodes N."/>
            <person name="Thang M."/>
        </authorList>
    </citation>
    <scope>NUCLEOTIDE SEQUENCE</scope>
</reference>
<dbReference type="PANTHER" id="PTHR23505:SF9">
    <property type="entry name" value="PROTEIN, PUTATIVE-RELATED"/>
    <property type="match status" value="1"/>
</dbReference>
<evidence type="ECO:0000313" key="10">
    <source>
        <dbReference type="Proteomes" id="UP001152797"/>
    </source>
</evidence>
<feature type="transmembrane region" description="Helical" evidence="7">
    <location>
        <begin position="243"/>
        <end position="265"/>
    </location>
</feature>
<feature type="transmembrane region" description="Helical" evidence="7">
    <location>
        <begin position="302"/>
        <end position="328"/>
    </location>
</feature>
<comment type="caution">
    <text evidence="8">The sequence shown here is derived from an EMBL/GenBank/DDBJ whole genome shotgun (WGS) entry which is preliminary data.</text>
</comment>
<evidence type="ECO:0000256" key="1">
    <source>
        <dbReference type="ARBA" id="ARBA00004141"/>
    </source>
</evidence>
<dbReference type="GO" id="GO:0016020">
    <property type="term" value="C:membrane"/>
    <property type="evidence" value="ECO:0007669"/>
    <property type="project" value="UniProtKB-SubCell"/>
</dbReference>
<keyword evidence="4 7" id="KW-1133">Transmembrane helix</keyword>
<feature type="transmembrane region" description="Helical" evidence="7">
    <location>
        <begin position="45"/>
        <end position="64"/>
    </location>
</feature>
<dbReference type="SUPFAM" id="SSF103473">
    <property type="entry name" value="MFS general substrate transporter"/>
    <property type="match status" value="1"/>
</dbReference>
<name>A0A9P1GG98_9DINO</name>
<dbReference type="Pfam" id="PF07690">
    <property type="entry name" value="MFS_1"/>
    <property type="match status" value="1"/>
</dbReference>
<evidence type="ECO:0000256" key="4">
    <source>
        <dbReference type="ARBA" id="ARBA00022989"/>
    </source>
</evidence>
<dbReference type="Gene3D" id="1.20.1250.20">
    <property type="entry name" value="MFS general substrate transporter like domains"/>
    <property type="match status" value="1"/>
</dbReference>
<dbReference type="PANTHER" id="PTHR23505">
    <property type="entry name" value="SPINSTER"/>
    <property type="match status" value="1"/>
</dbReference>
<dbReference type="GO" id="GO:0022857">
    <property type="term" value="F:transmembrane transporter activity"/>
    <property type="evidence" value="ECO:0007669"/>
    <property type="project" value="InterPro"/>
</dbReference>
<dbReference type="InterPro" id="IPR036259">
    <property type="entry name" value="MFS_trans_sf"/>
</dbReference>
<feature type="transmembrane region" description="Helical" evidence="7">
    <location>
        <begin position="340"/>
        <end position="363"/>
    </location>
</feature>
<accession>A0A9P1GG98</accession>
<protein>
    <recommendedName>
        <fullName evidence="11">Major facilitator superfamily (MFS) profile domain-containing protein</fullName>
    </recommendedName>
</protein>
<dbReference type="EMBL" id="CAMXCT020005668">
    <property type="protein sequence ID" value="CAL1166316.1"/>
    <property type="molecule type" value="Genomic_DNA"/>
</dbReference>
<dbReference type="InterPro" id="IPR011701">
    <property type="entry name" value="MFS"/>
</dbReference>
<dbReference type="Proteomes" id="UP001152797">
    <property type="component" value="Unassembled WGS sequence"/>
</dbReference>